<dbReference type="OrthoDB" id="6761114at2759"/>
<comment type="caution">
    <text evidence="1">The sequence shown here is derived from an EMBL/GenBank/DDBJ whole genome shotgun (WGS) entry which is preliminary data.</text>
</comment>
<name>A0A8K0GJV5_IGNLU</name>
<dbReference type="Proteomes" id="UP000801492">
    <property type="component" value="Unassembled WGS sequence"/>
</dbReference>
<proteinExistence type="predicted"/>
<dbReference type="EMBL" id="VTPC01000791">
    <property type="protein sequence ID" value="KAF2904347.1"/>
    <property type="molecule type" value="Genomic_DNA"/>
</dbReference>
<keyword evidence="2" id="KW-1185">Reference proteome</keyword>
<dbReference type="AlphaFoldDB" id="A0A8K0GJV5"/>
<organism evidence="1 2">
    <name type="scientific">Ignelater luminosus</name>
    <name type="common">Cucubano</name>
    <name type="synonym">Pyrophorus luminosus</name>
    <dbReference type="NCBI Taxonomy" id="2038154"/>
    <lineage>
        <taxon>Eukaryota</taxon>
        <taxon>Metazoa</taxon>
        <taxon>Ecdysozoa</taxon>
        <taxon>Arthropoda</taxon>
        <taxon>Hexapoda</taxon>
        <taxon>Insecta</taxon>
        <taxon>Pterygota</taxon>
        <taxon>Neoptera</taxon>
        <taxon>Endopterygota</taxon>
        <taxon>Coleoptera</taxon>
        <taxon>Polyphaga</taxon>
        <taxon>Elateriformia</taxon>
        <taxon>Elateroidea</taxon>
        <taxon>Elateridae</taxon>
        <taxon>Agrypninae</taxon>
        <taxon>Pyrophorini</taxon>
        <taxon>Ignelater</taxon>
    </lineage>
</organism>
<sequence>MGRSISVQAWLQTPGRRRKGDVPYVVLIHPTSVSIHGVGGCNDDVVWTTLGPARVSGEKSCVRRAHRRFRSNEEVFPKRRRKKAFTFSEEREVDVLAYFEGNRENSIRDLSRETGLCLGTIHTILKKHQFVPYKYKLTQCLTLGDHGRRMEFCQWFLNASRNNPTVWRLISWSDEANFSNSVLMFGVV</sequence>
<protein>
    <submittedName>
        <fullName evidence="1">Uncharacterized protein</fullName>
    </submittedName>
</protein>
<evidence type="ECO:0000313" key="2">
    <source>
        <dbReference type="Proteomes" id="UP000801492"/>
    </source>
</evidence>
<reference evidence="1" key="1">
    <citation type="submission" date="2019-08" db="EMBL/GenBank/DDBJ databases">
        <title>The genome of the North American firefly Photinus pyralis.</title>
        <authorList>
            <consortium name="Photinus pyralis genome working group"/>
            <person name="Fallon T.R."/>
            <person name="Sander Lower S.E."/>
            <person name="Weng J.-K."/>
        </authorList>
    </citation>
    <scope>NUCLEOTIDE SEQUENCE</scope>
    <source>
        <strain evidence="1">TRF0915ILg1</strain>
        <tissue evidence="1">Whole body</tissue>
    </source>
</reference>
<dbReference type="PANTHER" id="PTHR47326">
    <property type="entry name" value="TRANSPOSABLE ELEMENT TC3 TRANSPOSASE-LIKE PROTEIN"/>
    <property type="match status" value="1"/>
</dbReference>
<dbReference type="PANTHER" id="PTHR47326:SF1">
    <property type="entry name" value="HTH PSQ-TYPE DOMAIN-CONTAINING PROTEIN"/>
    <property type="match status" value="1"/>
</dbReference>
<gene>
    <name evidence="1" type="ORF">ILUMI_01805</name>
</gene>
<evidence type="ECO:0000313" key="1">
    <source>
        <dbReference type="EMBL" id="KAF2904347.1"/>
    </source>
</evidence>
<accession>A0A8K0GJV5</accession>